<sequence length="59" mass="6728">MVVLSTIVTRAILSRDLGNLSKIRIRSRSFPVPYYVPTSLLDNERQYYHGGRVTISETS</sequence>
<dbReference type="AlphaFoldDB" id="A0AAD5WDM1"/>
<organism evidence="1 2">
    <name type="scientific">Parelaphostrongylus tenuis</name>
    <name type="common">Meningeal worm</name>
    <dbReference type="NCBI Taxonomy" id="148309"/>
    <lineage>
        <taxon>Eukaryota</taxon>
        <taxon>Metazoa</taxon>
        <taxon>Ecdysozoa</taxon>
        <taxon>Nematoda</taxon>
        <taxon>Chromadorea</taxon>
        <taxon>Rhabditida</taxon>
        <taxon>Rhabditina</taxon>
        <taxon>Rhabditomorpha</taxon>
        <taxon>Strongyloidea</taxon>
        <taxon>Metastrongylidae</taxon>
        <taxon>Parelaphostrongylus</taxon>
    </lineage>
</organism>
<protein>
    <submittedName>
        <fullName evidence="1">Uncharacterized protein</fullName>
    </submittedName>
</protein>
<dbReference type="EMBL" id="JAHQIW010005581">
    <property type="protein sequence ID" value="KAJ1366531.1"/>
    <property type="molecule type" value="Genomic_DNA"/>
</dbReference>
<accession>A0AAD5WDM1</accession>
<gene>
    <name evidence="1" type="ORF">KIN20_027211</name>
</gene>
<name>A0AAD5WDM1_PARTN</name>
<evidence type="ECO:0000313" key="1">
    <source>
        <dbReference type="EMBL" id="KAJ1366531.1"/>
    </source>
</evidence>
<evidence type="ECO:0000313" key="2">
    <source>
        <dbReference type="Proteomes" id="UP001196413"/>
    </source>
</evidence>
<keyword evidence="2" id="KW-1185">Reference proteome</keyword>
<comment type="caution">
    <text evidence="1">The sequence shown here is derived from an EMBL/GenBank/DDBJ whole genome shotgun (WGS) entry which is preliminary data.</text>
</comment>
<reference evidence="1" key="1">
    <citation type="submission" date="2021-06" db="EMBL/GenBank/DDBJ databases">
        <title>Parelaphostrongylus tenuis whole genome reference sequence.</title>
        <authorList>
            <person name="Garwood T.J."/>
            <person name="Larsen P.A."/>
            <person name="Fountain-Jones N.M."/>
            <person name="Garbe J.R."/>
            <person name="Macchietto M.G."/>
            <person name="Kania S.A."/>
            <person name="Gerhold R.W."/>
            <person name="Richards J.E."/>
            <person name="Wolf T.M."/>
        </authorList>
    </citation>
    <scope>NUCLEOTIDE SEQUENCE</scope>
    <source>
        <strain evidence="1">MNPRO001-30</strain>
        <tissue evidence="1">Meninges</tissue>
    </source>
</reference>
<dbReference type="Proteomes" id="UP001196413">
    <property type="component" value="Unassembled WGS sequence"/>
</dbReference>
<proteinExistence type="predicted"/>